<organism evidence="1 2">
    <name type="scientific">Zoogloea dura</name>
    <dbReference type="NCBI Taxonomy" id="2728840"/>
    <lineage>
        <taxon>Bacteria</taxon>
        <taxon>Pseudomonadati</taxon>
        <taxon>Pseudomonadota</taxon>
        <taxon>Betaproteobacteria</taxon>
        <taxon>Rhodocyclales</taxon>
        <taxon>Zoogloeaceae</taxon>
        <taxon>Zoogloea</taxon>
    </lineage>
</organism>
<name>A0A848FXI9_9RHOO</name>
<evidence type="ECO:0000313" key="1">
    <source>
        <dbReference type="EMBL" id="NML24588.1"/>
    </source>
</evidence>
<comment type="caution">
    <text evidence="1">The sequence shown here is derived from an EMBL/GenBank/DDBJ whole genome shotgun (WGS) entry which is preliminary data.</text>
</comment>
<accession>A0A848FXI9</accession>
<keyword evidence="2" id="KW-1185">Reference proteome</keyword>
<evidence type="ECO:0000313" key="2">
    <source>
        <dbReference type="Proteomes" id="UP000580043"/>
    </source>
</evidence>
<dbReference type="RefSeq" id="WP_169144203.1">
    <property type="nucleotide sequence ID" value="NZ_JABBGA010000001.1"/>
</dbReference>
<protein>
    <submittedName>
        <fullName evidence="1">Uncharacterized protein</fullName>
    </submittedName>
</protein>
<gene>
    <name evidence="1" type="ORF">HHL15_02435</name>
</gene>
<dbReference type="EMBL" id="JABBGA010000001">
    <property type="protein sequence ID" value="NML24588.1"/>
    <property type="molecule type" value="Genomic_DNA"/>
</dbReference>
<sequence length="283" mass="32012">MPSESSFLEWLEAADILMVRDSEIRAAGWPSAFSLNDLAYLQYPDTTANDFRLRIKQQDARDRLIEAMKASIATGALKAETCRKEIKKAAFQAPQPSAGLGSVAWQSRDFDRQDEQRAARARYDAQPDVTIVADEVVTREAFAAWGGLPDQKQSEHVRAWIRPLGRAEEAHQGSVEANKVKRKTKGDLVEDWIRECERRAKDIGELFDRAKMPGTKAEFLELLKALDREFENMNTVSSLETYLDGRYKWSGGRPKSAKPLYARLFPESRILNPGVVLPLQMKP</sequence>
<reference evidence="1 2" key="1">
    <citation type="submission" date="2020-04" db="EMBL/GenBank/DDBJ databases">
        <title>Zoogloea sp. G-4-1-14 isolated from soil.</title>
        <authorList>
            <person name="Dahal R.H."/>
        </authorList>
    </citation>
    <scope>NUCLEOTIDE SEQUENCE [LARGE SCALE GENOMIC DNA]</scope>
    <source>
        <strain evidence="1 2">G-4-1-14</strain>
    </source>
</reference>
<dbReference type="Proteomes" id="UP000580043">
    <property type="component" value="Unassembled WGS sequence"/>
</dbReference>
<proteinExistence type="predicted"/>
<dbReference type="AlphaFoldDB" id="A0A848FXI9"/>